<protein>
    <submittedName>
        <fullName evidence="2">Uncharacterized protein</fullName>
    </submittedName>
</protein>
<feature type="region of interest" description="Disordered" evidence="1">
    <location>
        <begin position="227"/>
        <end position="253"/>
    </location>
</feature>
<dbReference type="Proteomes" id="UP000199691">
    <property type="component" value="Unassembled WGS sequence"/>
</dbReference>
<feature type="region of interest" description="Disordered" evidence="1">
    <location>
        <begin position="365"/>
        <end position="384"/>
    </location>
</feature>
<keyword evidence="3" id="KW-1185">Reference proteome</keyword>
<sequence length="384" mass="41403">MGKPGKVHLGILDSFCDDSRAPAPPTTPLTWRMVVRSCSRRPEGSPPSRRGGEVPRRPPLDMRITRVTARAWPAVDQHWIVPHQQSIGGCGARSSATLAHTAPAADGPLLESCRLTLYSRFKLSSSTRTHELRTLAAYGDSNPLGHRNFANYGAYEAGAQVDFSTCLRFRATCGWRLMTISSANRSDAASRAAVSNWTISPSSDFGLSLTYFRPDCSSCASSPAPGSGRCQPATGHPTPGACPRSDGCPPARQPVQAPLHDPPGIAITGQCGRGSDPTRWTGVDTDTVHLPLTRLPSASMCREWTVHLRLRTSLRTRPTSQSQKAPEDSFAKLAEQSELSDAIRQLPPPQREVAGATSLACATARSRFPATPTCRPQFDRANRS</sequence>
<evidence type="ECO:0000313" key="2">
    <source>
        <dbReference type="EMBL" id="SDP95865.1"/>
    </source>
</evidence>
<feature type="compositionally biased region" description="Basic and acidic residues" evidence="1">
    <location>
        <begin position="50"/>
        <end position="60"/>
    </location>
</feature>
<dbReference type="AlphaFoldDB" id="A0A1H0WZK7"/>
<reference evidence="3" key="1">
    <citation type="submission" date="2016-10" db="EMBL/GenBank/DDBJ databases">
        <authorList>
            <person name="Varghese N."/>
            <person name="Submissions S."/>
        </authorList>
    </citation>
    <scope>NUCLEOTIDE SEQUENCE [LARGE SCALE GENOMIC DNA]</scope>
    <source>
        <strain evidence="3">CGMCC 4.6609</strain>
    </source>
</reference>
<dbReference type="EMBL" id="FNIX01000026">
    <property type="protein sequence ID" value="SDP95865.1"/>
    <property type="molecule type" value="Genomic_DNA"/>
</dbReference>
<accession>A0A1H0WZK7</accession>
<evidence type="ECO:0000256" key="1">
    <source>
        <dbReference type="SAM" id="MobiDB-lite"/>
    </source>
</evidence>
<organism evidence="2 3">
    <name type="scientific">Lentzea jiangxiensis</name>
    <dbReference type="NCBI Taxonomy" id="641025"/>
    <lineage>
        <taxon>Bacteria</taxon>
        <taxon>Bacillati</taxon>
        <taxon>Actinomycetota</taxon>
        <taxon>Actinomycetes</taxon>
        <taxon>Pseudonocardiales</taxon>
        <taxon>Pseudonocardiaceae</taxon>
        <taxon>Lentzea</taxon>
    </lineage>
</organism>
<name>A0A1H0WZK7_9PSEU</name>
<evidence type="ECO:0000313" key="3">
    <source>
        <dbReference type="Proteomes" id="UP000199691"/>
    </source>
</evidence>
<feature type="region of interest" description="Disordered" evidence="1">
    <location>
        <begin position="38"/>
        <end position="60"/>
    </location>
</feature>
<gene>
    <name evidence="2" type="ORF">SAMN05421507_12623</name>
</gene>
<proteinExistence type="predicted"/>